<dbReference type="Pfam" id="PF16525">
    <property type="entry name" value="MHB"/>
    <property type="match status" value="1"/>
</dbReference>
<keyword evidence="4" id="KW-1185">Reference proteome</keyword>
<dbReference type="Gene3D" id="1.20.20.20">
    <property type="entry name" value="Haemophore, haem-binding domain"/>
    <property type="match status" value="1"/>
</dbReference>
<gene>
    <name evidence="3" type="ORF">BEL07_28320</name>
</gene>
<organism evidence="3 4">
    <name type="scientific">Mycolicibacterium grossiae</name>
    <dbReference type="NCBI Taxonomy" id="1552759"/>
    <lineage>
        <taxon>Bacteria</taxon>
        <taxon>Bacillati</taxon>
        <taxon>Actinomycetota</taxon>
        <taxon>Actinomycetes</taxon>
        <taxon>Mycobacteriales</taxon>
        <taxon>Mycobacteriaceae</taxon>
        <taxon>Mycolicibacterium</taxon>
    </lineage>
</organism>
<dbReference type="GO" id="GO:0015886">
    <property type="term" value="P:heme transport"/>
    <property type="evidence" value="ECO:0007669"/>
    <property type="project" value="InterPro"/>
</dbReference>
<name>A0A1E8PWE4_9MYCO</name>
<evidence type="ECO:0000259" key="2">
    <source>
        <dbReference type="Pfam" id="PF16525"/>
    </source>
</evidence>
<dbReference type="InterPro" id="IPR030937">
    <property type="entry name" value="Hemophore_Rv0203"/>
</dbReference>
<dbReference type="AlphaFoldDB" id="A0A1E8PWE4"/>
<proteinExistence type="predicted"/>
<sequence length="155" mass="14896">AAADPCAASEIAKTIGSVANSTASYLDAHPETNTALTTISQQQAGPQSLGALKTYFDANPQVAKDMQALQAPLVGLGSRCKLPISPSQLMGLAQAAQSQGGGALAGTSPAALPGTASAAQNAGVPGTSGPLLQSPAAVARQGAGPLPGPAPTTAG</sequence>
<feature type="region of interest" description="Disordered" evidence="1">
    <location>
        <begin position="95"/>
        <end position="155"/>
    </location>
</feature>
<dbReference type="NCBIfam" id="TIGR04529">
    <property type="entry name" value="MTB_hemophore"/>
    <property type="match status" value="1"/>
</dbReference>
<dbReference type="EMBL" id="MCHX01000131">
    <property type="protein sequence ID" value="OFJ50417.1"/>
    <property type="molecule type" value="Genomic_DNA"/>
</dbReference>
<comment type="caution">
    <text evidence="3">The sequence shown here is derived from an EMBL/GenBank/DDBJ whole genome shotgun (WGS) entry which is preliminary data.</text>
</comment>
<accession>A0A1E8PWE4</accession>
<evidence type="ECO:0000256" key="1">
    <source>
        <dbReference type="SAM" id="MobiDB-lite"/>
    </source>
</evidence>
<dbReference type="Proteomes" id="UP000178953">
    <property type="component" value="Unassembled WGS sequence"/>
</dbReference>
<protein>
    <submittedName>
        <fullName evidence="3">Hemophore</fullName>
    </submittedName>
</protein>
<dbReference type="InterPro" id="IPR032407">
    <property type="entry name" value="MHB"/>
</dbReference>
<evidence type="ECO:0000313" key="4">
    <source>
        <dbReference type="Proteomes" id="UP000178953"/>
    </source>
</evidence>
<feature type="non-terminal residue" evidence="3">
    <location>
        <position position="1"/>
    </location>
</feature>
<dbReference type="InterPro" id="IPR038378">
    <property type="entry name" value="MHB_sf"/>
</dbReference>
<feature type="compositionally biased region" description="Pro residues" evidence="1">
    <location>
        <begin position="146"/>
        <end position="155"/>
    </location>
</feature>
<dbReference type="GO" id="GO:0020037">
    <property type="term" value="F:heme binding"/>
    <property type="evidence" value="ECO:0007669"/>
    <property type="project" value="InterPro"/>
</dbReference>
<dbReference type="NCBIfam" id="TIGR04530">
    <property type="entry name" value="hemophoreRv0203"/>
    <property type="match status" value="1"/>
</dbReference>
<reference evidence="3 4" key="1">
    <citation type="submission" date="2016-09" db="EMBL/GenBank/DDBJ databases">
        <title>genome sequence of Mycobacterium sp. 739 SCH.</title>
        <authorList>
            <person name="Greninger A.L."/>
            <person name="Qin X."/>
            <person name="Jerome K."/>
            <person name="Vora S."/>
            <person name="Quinn K."/>
        </authorList>
    </citation>
    <scope>NUCLEOTIDE SEQUENCE [LARGE SCALE GENOMIC DNA]</scope>
    <source>
        <strain evidence="3 4">SCH</strain>
    </source>
</reference>
<feature type="domain" description="Haemophore haem-binding" evidence="2">
    <location>
        <begin position="4"/>
        <end position="81"/>
    </location>
</feature>
<evidence type="ECO:0000313" key="3">
    <source>
        <dbReference type="EMBL" id="OFJ50417.1"/>
    </source>
</evidence>
<dbReference type="RefSeq" id="WP_070356348.1">
    <property type="nucleotide sequence ID" value="NZ_MCHX01000131.1"/>
</dbReference>